<accession>A0A7L6AQC6</accession>
<proteinExistence type="predicted"/>
<feature type="transmembrane region" description="Helical" evidence="1">
    <location>
        <begin position="39"/>
        <end position="64"/>
    </location>
</feature>
<dbReference type="KEGG" id="this:HZT40_06390"/>
<keyword evidence="3" id="KW-1185">Reference proteome</keyword>
<evidence type="ECO:0000313" key="2">
    <source>
        <dbReference type="EMBL" id="QLQ31292.1"/>
    </source>
</evidence>
<gene>
    <name evidence="2" type="ORF">HZT40_06390</name>
</gene>
<keyword evidence="1" id="KW-1133">Transmembrane helix</keyword>
<dbReference type="EMBL" id="CP059265">
    <property type="protein sequence ID" value="QLQ31292.1"/>
    <property type="molecule type" value="Genomic_DNA"/>
</dbReference>
<keyword evidence="1" id="KW-0472">Membrane</keyword>
<dbReference type="Proteomes" id="UP000510621">
    <property type="component" value="Chromosome"/>
</dbReference>
<evidence type="ECO:0000256" key="1">
    <source>
        <dbReference type="SAM" id="Phobius"/>
    </source>
</evidence>
<protein>
    <submittedName>
        <fullName evidence="2">Uncharacterized protein</fullName>
    </submittedName>
</protein>
<evidence type="ECO:0000313" key="3">
    <source>
        <dbReference type="Proteomes" id="UP000510621"/>
    </source>
</evidence>
<dbReference type="AlphaFoldDB" id="A0A7L6AQC6"/>
<reference evidence="2" key="1">
    <citation type="submission" date="2020-06" db="EMBL/GenBank/DDBJ databases">
        <title>Analysis procedures for assessing recovery of high quality, complete, closed genomes from Nanopore long read metagenome sequencing.</title>
        <authorList>
            <person name="Bessarab I."/>
            <person name="Arumugam K."/>
            <person name="Haryono M."/>
            <person name="Liu X."/>
            <person name="Roy S."/>
            <person name="Zuniga-Montanez R.E."/>
            <person name="Qiu G."/>
            <person name="Drautz-Moses D.I."/>
            <person name="Law Y.Y."/>
            <person name="Wuertz S."/>
            <person name="Lauro F.M."/>
            <person name="Huson D.H."/>
            <person name="Williams R.B."/>
        </authorList>
    </citation>
    <scope>NUCLEOTIDE SEQUENCE [LARGE SCALE GENOMIC DNA]</scope>
    <source>
        <strain evidence="2">SSD2</strain>
    </source>
</reference>
<organism evidence="2 3">
    <name type="scientific">Candidatus Thiothrix singaporensis</name>
    <dbReference type="NCBI Taxonomy" id="2799669"/>
    <lineage>
        <taxon>Bacteria</taxon>
        <taxon>Pseudomonadati</taxon>
        <taxon>Pseudomonadota</taxon>
        <taxon>Gammaproteobacteria</taxon>
        <taxon>Thiotrichales</taxon>
        <taxon>Thiotrichaceae</taxon>
        <taxon>Thiothrix</taxon>
    </lineage>
</organism>
<keyword evidence="1" id="KW-0812">Transmembrane</keyword>
<name>A0A7L6AQC6_9GAMM</name>
<sequence length="68" mass="7128">MLKPNSNRLVLLALLPLADEVLAHPASRQPGRLGIVGTFFSSPVHFGTVAAVALLLAVGAVWGVKRGR</sequence>